<keyword evidence="4" id="KW-1185">Reference proteome</keyword>
<name>A0A0D8FR64_9ACTN</name>
<gene>
    <name evidence="3" type="ORF">FEAC_24660</name>
</gene>
<accession>A0A0D8FR64</accession>
<dbReference type="SUPFAM" id="SSF52540">
    <property type="entry name" value="P-loop containing nucleoside triphosphate hydrolases"/>
    <property type="match status" value="1"/>
</dbReference>
<organism evidence="3 4">
    <name type="scientific">Ferrimicrobium acidiphilum DSM 19497</name>
    <dbReference type="NCBI Taxonomy" id="1121877"/>
    <lineage>
        <taxon>Bacteria</taxon>
        <taxon>Bacillati</taxon>
        <taxon>Actinomycetota</taxon>
        <taxon>Acidimicrobiia</taxon>
        <taxon>Acidimicrobiales</taxon>
        <taxon>Acidimicrobiaceae</taxon>
        <taxon>Ferrimicrobium</taxon>
    </lineage>
</organism>
<dbReference type="Pfam" id="PF00437">
    <property type="entry name" value="T2SSE"/>
    <property type="match status" value="1"/>
</dbReference>
<evidence type="ECO:0000259" key="2">
    <source>
        <dbReference type="Pfam" id="PF00437"/>
    </source>
</evidence>
<protein>
    <submittedName>
        <fullName evidence="3">Type II/IV secretion system protein</fullName>
    </submittedName>
</protein>
<dbReference type="InterPro" id="IPR027417">
    <property type="entry name" value="P-loop_NTPase"/>
</dbReference>
<reference evidence="3 4" key="1">
    <citation type="submission" date="2015-01" db="EMBL/GenBank/DDBJ databases">
        <title>Draft genome of the acidophilic iron oxidizer Ferrimicrobium acidiphilum strain T23.</title>
        <authorList>
            <person name="Poehlein A."/>
            <person name="Eisen S."/>
            <person name="Schloemann M."/>
            <person name="Johnson B.D."/>
            <person name="Daniel R."/>
            <person name="Muehling M."/>
        </authorList>
    </citation>
    <scope>NUCLEOTIDE SEQUENCE [LARGE SCALE GENOMIC DNA]</scope>
    <source>
        <strain evidence="3 4">T23</strain>
    </source>
</reference>
<dbReference type="Gene3D" id="3.40.50.300">
    <property type="entry name" value="P-loop containing nucleotide triphosphate hydrolases"/>
    <property type="match status" value="1"/>
</dbReference>
<dbReference type="InterPro" id="IPR001482">
    <property type="entry name" value="T2SS/T4SS_dom"/>
</dbReference>
<dbReference type="AlphaFoldDB" id="A0A0D8FR64"/>
<dbReference type="EMBL" id="JXUW01000029">
    <property type="protein sequence ID" value="KJE75763.1"/>
    <property type="molecule type" value="Genomic_DNA"/>
</dbReference>
<comment type="similarity">
    <text evidence="1">Belongs to the GSP E family.</text>
</comment>
<dbReference type="Proteomes" id="UP000032336">
    <property type="component" value="Unassembled WGS sequence"/>
</dbReference>
<evidence type="ECO:0000313" key="3">
    <source>
        <dbReference type="EMBL" id="KJE75763.1"/>
    </source>
</evidence>
<dbReference type="STRING" id="1121877.FEAC_24660"/>
<sequence length="129" mass="14455">MAGQTANSYKGVVGVGSIPFDEIFKWGLQEDVRRMIIGELADPESMLTFINALQTGQSGALATLHAQSVADTVTRVAQLLSSYYDRSVAWEYLGQNLRFIVHCQVVRSSTQERRFVTGLHNSYRQFKHS</sequence>
<evidence type="ECO:0000256" key="1">
    <source>
        <dbReference type="ARBA" id="ARBA00006611"/>
    </source>
</evidence>
<feature type="domain" description="Bacterial type II secretion system protein E" evidence="2">
    <location>
        <begin position="17"/>
        <end position="108"/>
    </location>
</feature>
<dbReference type="eggNOG" id="COG4962">
    <property type="taxonomic scope" value="Bacteria"/>
</dbReference>
<evidence type="ECO:0000313" key="4">
    <source>
        <dbReference type="Proteomes" id="UP000032336"/>
    </source>
</evidence>
<comment type="caution">
    <text evidence="3">The sequence shown here is derived from an EMBL/GenBank/DDBJ whole genome shotgun (WGS) entry which is preliminary data.</text>
</comment>
<proteinExistence type="inferred from homology"/>
<dbReference type="OrthoDB" id="9810761at2"/>